<keyword evidence="6" id="KW-1133">Transmembrane helix</keyword>
<proteinExistence type="inferred from homology"/>
<reference evidence="9" key="1">
    <citation type="journal article" date="2019" name="bioRxiv">
        <title>The Genome of the Zebra Mussel, Dreissena polymorpha: A Resource for Invasive Species Research.</title>
        <authorList>
            <person name="McCartney M.A."/>
            <person name="Auch B."/>
            <person name="Kono T."/>
            <person name="Mallez S."/>
            <person name="Zhang Y."/>
            <person name="Obille A."/>
            <person name="Becker A."/>
            <person name="Abrahante J.E."/>
            <person name="Garbe J."/>
            <person name="Badalamenti J.P."/>
            <person name="Herman A."/>
            <person name="Mangelson H."/>
            <person name="Liachko I."/>
            <person name="Sullivan S."/>
            <person name="Sone E.D."/>
            <person name="Koren S."/>
            <person name="Silverstein K.A.T."/>
            <person name="Beckman K.B."/>
            <person name="Gohl D.M."/>
        </authorList>
    </citation>
    <scope>NUCLEOTIDE SEQUENCE</scope>
    <source>
        <strain evidence="9">Duluth1</strain>
        <tissue evidence="9">Whole animal</tissue>
    </source>
</reference>
<sequence>MEFVQVATDIFINSAYFDDRQGRFIRMVGIIVDEMYRKPGDLICNMAGNKVNATFYQSRESHSLEYAAVLISCEIPITVTTDILAQNGVLLENHESQSLRTEAKIKVKIPTKKALKPRDLKIGVCVPPLFGDISPLKIMEFIEVTKILGASHFIFHTYEISDSLKRLLNMYVELGEITIKAWKHNFTKSQIWYYGQSASIWDCLLDNMYAFDYLAFNDIDEFVVPRKSYTWQEMIESFFRHKLVSDKSIAAFEFNSYTFKTSSNDRRVETNNYLQLATITANLRTETSDAIRSKVVINPRKVFELQIHHLGQGLCPGDKAVRISDSYAAVHHYRQQEDGDFKAIRRRGEQMQRFVVDETMANYKESIVKAVKNAKEKLLLI</sequence>
<dbReference type="Pfam" id="PF01697">
    <property type="entry name" value="Glyco_transf_92"/>
    <property type="match status" value="1"/>
</dbReference>
<dbReference type="InterPro" id="IPR008166">
    <property type="entry name" value="Glyco_transf_92"/>
</dbReference>
<gene>
    <name evidence="9" type="ORF">DPMN_163155</name>
</gene>
<evidence type="ECO:0000313" key="10">
    <source>
        <dbReference type="Proteomes" id="UP000828390"/>
    </source>
</evidence>
<comment type="caution">
    <text evidence="9">The sequence shown here is derived from an EMBL/GenBank/DDBJ whole genome shotgun (WGS) entry which is preliminary data.</text>
</comment>
<evidence type="ECO:0000256" key="1">
    <source>
        <dbReference type="ARBA" id="ARBA00004167"/>
    </source>
</evidence>
<keyword evidence="4 8" id="KW-0808">Transferase</keyword>
<dbReference type="PANTHER" id="PTHR21461:SF69">
    <property type="entry name" value="GLYCOSYLTRANSFERASE FAMILY 92 PROTEIN"/>
    <property type="match status" value="1"/>
</dbReference>
<evidence type="ECO:0000256" key="3">
    <source>
        <dbReference type="ARBA" id="ARBA00022676"/>
    </source>
</evidence>
<evidence type="ECO:0000313" key="9">
    <source>
        <dbReference type="EMBL" id="KAH3785072.1"/>
    </source>
</evidence>
<reference evidence="9" key="2">
    <citation type="submission" date="2020-11" db="EMBL/GenBank/DDBJ databases">
        <authorList>
            <person name="McCartney M.A."/>
            <person name="Auch B."/>
            <person name="Kono T."/>
            <person name="Mallez S."/>
            <person name="Becker A."/>
            <person name="Gohl D.M."/>
            <person name="Silverstein K.A.T."/>
            <person name="Koren S."/>
            <person name="Bechman K.B."/>
            <person name="Herman A."/>
            <person name="Abrahante J.E."/>
            <person name="Garbe J."/>
        </authorList>
    </citation>
    <scope>NUCLEOTIDE SEQUENCE</scope>
    <source>
        <strain evidence="9">Duluth1</strain>
        <tissue evidence="9">Whole animal</tissue>
    </source>
</reference>
<evidence type="ECO:0000256" key="5">
    <source>
        <dbReference type="ARBA" id="ARBA00022692"/>
    </source>
</evidence>
<dbReference type="Proteomes" id="UP000828390">
    <property type="component" value="Unassembled WGS sequence"/>
</dbReference>
<evidence type="ECO:0000256" key="7">
    <source>
        <dbReference type="ARBA" id="ARBA00023136"/>
    </source>
</evidence>
<keyword evidence="7" id="KW-0472">Membrane</keyword>
<dbReference type="GO" id="GO:0016757">
    <property type="term" value="F:glycosyltransferase activity"/>
    <property type="evidence" value="ECO:0007669"/>
    <property type="project" value="UniProtKB-UniRule"/>
</dbReference>
<evidence type="ECO:0000256" key="6">
    <source>
        <dbReference type="ARBA" id="ARBA00022989"/>
    </source>
</evidence>
<evidence type="ECO:0000256" key="4">
    <source>
        <dbReference type="ARBA" id="ARBA00022679"/>
    </source>
</evidence>
<evidence type="ECO:0000256" key="2">
    <source>
        <dbReference type="ARBA" id="ARBA00007647"/>
    </source>
</evidence>
<dbReference type="AlphaFoldDB" id="A0A9D4EW83"/>
<comment type="subcellular location">
    <subcellularLocation>
        <location evidence="1">Membrane</location>
        <topology evidence="1">Single-pass membrane protein</topology>
    </subcellularLocation>
</comment>
<keyword evidence="3 8" id="KW-0328">Glycosyltransferase</keyword>
<accession>A0A9D4EW83</accession>
<dbReference type="GO" id="GO:0005737">
    <property type="term" value="C:cytoplasm"/>
    <property type="evidence" value="ECO:0007669"/>
    <property type="project" value="TreeGrafter"/>
</dbReference>
<keyword evidence="5" id="KW-0812">Transmembrane</keyword>
<dbReference type="PANTHER" id="PTHR21461">
    <property type="entry name" value="GLYCOSYLTRANSFERASE FAMILY 92 PROTEIN"/>
    <property type="match status" value="1"/>
</dbReference>
<comment type="similarity">
    <text evidence="2 8">Belongs to the glycosyltransferase 92 family.</text>
</comment>
<organism evidence="9 10">
    <name type="scientific">Dreissena polymorpha</name>
    <name type="common">Zebra mussel</name>
    <name type="synonym">Mytilus polymorpha</name>
    <dbReference type="NCBI Taxonomy" id="45954"/>
    <lineage>
        <taxon>Eukaryota</taxon>
        <taxon>Metazoa</taxon>
        <taxon>Spiralia</taxon>
        <taxon>Lophotrochozoa</taxon>
        <taxon>Mollusca</taxon>
        <taxon>Bivalvia</taxon>
        <taxon>Autobranchia</taxon>
        <taxon>Heteroconchia</taxon>
        <taxon>Euheterodonta</taxon>
        <taxon>Imparidentia</taxon>
        <taxon>Neoheterodontei</taxon>
        <taxon>Myida</taxon>
        <taxon>Dreissenoidea</taxon>
        <taxon>Dreissenidae</taxon>
        <taxon>Dreissena</taxon>
    </lineage>
</organism>
<name>A0A9D4EW83_DREPO</name>
<keyword evidence="10" id="KW-1185">Reference proteome</keyword>
<dbReference type="GO" id="GO:0016020">
    <property type="term" value="C:membrane"/>
    <property type="evidence" value="ECO:0007669"/>
    <property type="project" value="UniProtKB-SubCell"/>
</dbReference>
<dbReference type="EC" id="2.4.1.-" evidence="8"/>
<evidence type="ECO:0000256" key="8">
    <source>
        <dbReference type="RuleBase" id="RU366017"/>
    </source>
</evidence>
<protein>
    <recommendedName>
        <fullName evidence="8">Glycosyltransferase family 92 protein</fullName>
        <ecNumber evidence="8">2.4.1.-</ecNumber>
    </recommendedName>
</protein>
<dbReference type="EMBL" id="JAIWYP010000008">
    <property type="protein sequence ID" value="KAH3785072.1"/>
    <property type="molecule type" value="Genomic_DNA"/>
</dbReference>